<keyword evidence="3" id="KW-1185">Reference proteome</keyword>
<evidence type="ECO:0000256" key="1">
    <source>
        <dbReference type="SAM" id="MobiDB-lite"/>
    </source>
</evidence>
<dbReference type="EMBL" id="REGW02000007">
    <property type="protein sequence ID" value="KAE8294364.1"/>
    <property type="molecule type" value="Genomic_DNA"/>
</dbReference>
<proteinExistence type="predicted"/>
<accession>A0A6G0ISP8</accession>
<feature type="compositionally biased region" description="Basic and acidic residues" evidence="1">
    <location>
        <begin position="141"/>
        <end position="151"/>
    </location>
</feature>
<comment type="caution">
    <text evidence="2">The sequence shown here is derived from an EMBL/GenBank/DDBJ whole genome shotgun (WGS) entry which is preliminary data.</text>
</comment>
<feature type="compositionally biased region" description="Low complexity" evidence="1">
    <location>
        <begin position="45"/>
        <end position="111"/>
    </location>
</feature>
<feature type="region of interest" description="Disordered" evidence="1">
    <location>
        <begin position="132"/>
        <end position="151"/>
    </location>
</feature>
<gene>
    <name evidence="2" type="ORF">D5F01_LYC07316</name>
</gene>
<dbReference type="Proteomes" id="UP000424527">
    <property type="component" value="Unassembled WGS sequence"/>
</dbReference>
<organism evidence="2 3">
    <name type="scientific">Larimichthys crocea</name>
    <name type="common">Large yellow croaker</name>
    <name type="synonym">Pseudosciaena crocea</name>
    <dbReference type="NCBI Taxonomy" id="215358"/>
    <lineage>
        <taxon>Eukaryota</taxon>
        <taxon>Metazoa</taxon>
        <taxon>Chordata</taxon>
        <taxon>Craniata</taxon>
        <taxon>Vertebrata</taxon>
        <taxon>Euteleostomi</taxon>
        <taxon>Actinopterygii</taxon>
        <taxon>Neopterygii</taxon>
        <taxon>Teleostei</taxon>
        <taxon>Neoteleostei</taxon>
        <taxon>Acanthomorphata</taxon>
        <taxon>Eupercaria</taxon>
        <taxon>Sciaenidae</taxon>
        <taxon>Larimichthys</taxon>
    </lineage>
</organism>
<reference evidence="2 3" key="1">
    <citation type="submission" date="2019-07" db="EMBL/GenBank/DDBJ databases">
        <title>Chromosome genome assembly for large yellow croaker.</title>
        <authorList>
            <person name="Xiao S."/>
        </authorList>
    </citation>
    <scope>NUCLEOTIDE SEQUENCE [LARGE SCALE GENOMIC DNA]</scope>
    <source>
        <strain evidence="2">JMULYC20181020</strain>
        <tissue evidence="2">Muscle</tissue>
    </source>
</reference>
<evidence type="ECO:0000313" key="2">
    <source>
        <dbReference type="EMBL" id="KAE8294364.1"/>
    </source>
</evidence>
<sequence length="151" mass="16133">MERINQRYSWTAVIKLDPNFPDSPRLILRRVPAAAPQTPPGFPPSSRLSFSSNSSTSSSSSYSCESSSSSFCESSSSSFCESSSSSSCEASSSSSSSTSSSSSSPGSLSRSTTKDELWTCVLLEGENKIILRKLPVASSSDRPEEPSKQYK</sequence>
<evidence type="ECO:0000313" key="3">
    <source>
        <dbReference type="Proteomes" id="UP000424527"/>
    </source>
</evidence>
<feature type="region of interest" description="Disordered" evidence="1">
    <location>
        <begin position="31"/>
        <end position="113"/>
    </location>
</feature>
<protein>
    <submittedName>
        <fullName evidence="2">Uncharacterized protein</fullName>
    </submittedName>
</protein>
<name>A0A6G0ISP8_LARCR</name>
<dbReference type="AlphaFoldDB" id="A0A6G0ISP8"/>